<dbReference type="EC" id="4.1.1.23" evidence="2"/>
<dbReference type="GO" id="GO:0005829">
    <property type="term" value="C:cytosol"/>
    <property type="evidence" value="ECO:0007669"/>
    <property type="project" value="TreeGrafter"/>
</dbReference>
<evidence type="ECO:0000256" key="5">
    <source>
        <dbReference type="ARBA" id="ARBA00022975"/>
    </source>
</evidence>
<accession>A0A6J6B170</accession>
<dbReference type="InterPro" id="IPR018089">
    <property type="entry name" value="OMPdecase_AS"/>
</dbReference>
<feature type="domain" description="Orotidine 5'-phosphate decarboxylase" evidence="8">
    <location>
        <begin position="8"/>
        <end position="229"/>
    </location>
</feature>
<dbReference type="GO" id="GO:0006207">
    <property type="term" value="P:'de novo' pyrimidine nucleobase biosynthetic process"/>
    <property type="evidence" value="ECO:0007669"/>
    <property type="project" value="InterPro"/>
</dbReference>
<dbReference type="GO" id="GO:0004590">
    <property type="term" value="F:orotidine-5'-phosphate decarboxylase activity"/>
    <property type="evidence" value="ECO:0007669"/>
    <property type="project" value="UniProtKB-EC"/>
</dbReference>
<dbReference type="InterPro" id="IPR013785">
    <property type="entry name" value="Aldolase_TIM"/>
</dbReference>
<dbReference type="PANTHER" id="PTHR32119">
    <property type="entry name" value="OROTIDINE 5'-PHOSPHATE DECARBOXYLASE"/>
    <property type="match status" value="1"/>
</dbReference>
<name>A0A6J6B170_9ZZZZ</name>
<protein>
    <recommendedName>
        <fullName evidence="3">Orotidine 5'-phosphate decarboxylase</fullName>
        <ecNumber evidence="2">4.1.1.23</ecNumber>
    </recommendedName>
    <alternativeName>
        <fullName evidence="7">OMP decarboxylase</fullName>
    </alternativeName>
</protein>
<evidence type="ECO:0000256" key="7">
    <source>
        <dbReference type="ARBA" id="ARBA00033428"/>
    </source>
</evidence>
<evidence type="ECO:0000256" key="3">
    <source>
        <dbReference type="ARBA" id="ARBA00021923"/>
    </source>
</evidence>
<evidence type="ECO:0000313" key="10">
    <source>
        <dbReference type="EMBL" id="CAB4894927.1"/>
    </source>
</evidence>
<keyword evidence="5" id="KW-0665">Pyrimidine biosynthesis</keyword>
<dbReference type="NCBIfam" id="NF001273">
    <property type="entry name" value="PRK00230.1"/>
    <property type="match status" value="1"/>
</dbReference>
<comment type="pathway">
    <text evidence="1">Pyrimidine metabolism; UMP biosynthesis via de novo pathway; UMP from orotate: step 2/2.</text>
</comment>
<evidence type="ECO:0000259" key="8">
    <source>
        <dbReference type="SMART" id="SM00934"/>
    </source>
</evidence>
<dbReference type="SMART" id="SM00934">
    <property type="entry name" value="OMPdecase"/>
    <property type="match status" value="1"/>
</dbReference>
<organism evidence="9">
    <name type="scientific">freshwater metagenome</name>
    <dbReference type="NCBI Taxonomy" id="449393"/>
    <lineage>
        <taxon>unclassified sequences</taxon>
        <taxon>metagenomes</taxon>
        <taxon>ecological metagenomes</taxon>
    </lineage>
</organism>
<keyword evidence="6" id="KW-0456">Lyase</keyword>
<dbReference type="InterPro" id="IPR011060">
    <property type="entry name" value="RibuloseP-bd_barrel"/>
</dbReference>
<dbReference type="Pfam" id="PF00215">
    <property type="entry name" value="OMPdecase"/>
    <property type="match status" value="1"/>
</dbReference>
<keyword evidence="4" id="KW-0210">Decarboxylase</keyword>
<gene>
    <name evidence="9" type="ORF">UFOPK1380_00429</name>
    <name evidence="10" type="ORF">UFOPK3555_00594</name>
</gene>
<reference evidence="9" key="1">
    <citation type="submission" date="2020-05" db="EMBL/GenBank/DDBJ databases">
        <authorList>
            <person name="Chiriac C."/>
            <person name="Salcher M."/>
            <person name="Ghai R."/>
            <person name="Kavagutti S V."/>
        </authorList>
    </citation>
    <scope>NUCLEOTIDE SEQUENCE</scope>
</reference>
<dbReference type="PROSITE" id="PS00156">
    <property type="entry name" value="OMPDECASE"/>
    <property type="match status" value="1"/>
</dbReference>
<dbReference type="NCBIfam" id="TIGR01740">
    <property type="entry name" value="pyrF"/>
    <property type="match status" value="1"/>
</dbReference>
<dbReference type="EMBL" id="CAEZSC010000016">
    <property type="protein sequence ID" value="CAB4532069.1"/>
    <property type="molecule type" value="Genomic_DNA"/>
</dbReference>
<evidence type="ECO:0000256" key="6">
    <source>
        <dbReference type="ARBA" id="ARBA00023239"/>
    </source>
</evidence>
<evidence type="ECO:0000313" key="9">
    <source>
        <dbReference type="EMBL" id="CAB4532069.1"/>
    </source>
</evidence>
<dbReference type="GO" id="GO:0044205">
    <property type="term" value="P:'de novo' UMP biosynthetic process"/>
    <property type="evidence" value="ECO:0007669"/>
    <property type="project" value="UniProtKB-UniPathway"/>
</dbReference>
<proteinExistence type="predicted"/>
<dbReference type="EMBL" id="CAFBME010000049">
    <property type="protein sequence ID" value="CAB4894927.1"/>
    <property type="molecule type" value="Genomic_DNA"/>
</dbReference>
<dbReference type="PANTHER" id="PTHR32119:SF2">
    <property type="entry name" value="OROTIDINE 5'-PHOSPHATE DECARBOXYLASE"/>
    <property type="match status" value="1"/>
</dbReference>
<dbReference type="InterPro" id="IPR001754">
    <property type="entry name" value="OMPdeCOase_dom"/>
</dbReference>
<dbReference type="InterPro" id="IPR014732">
    <property type="entry name" value="OMPdecase"/>
</dbReference>
<dbReference type="CDD" id="cd04725">
    <property type="entry name" value="OMP_decarboxylase_like"/>
    <property type="match status" value="1"/>
</dbReference>
<evidence type="ECO:0000256" key="1">
    <source>
        <dbReference type="ARBA" id="ARBA00004861"/>
    </source>
</evidence>
<evidence type="ECO:0000256" key="2">
    <source>
        <dbReference type="ARBA" id="ARBA00012321"/>
    </source>
</evidence>
<dbReference type="Gene3D" id="3.20.20.70">
    <property type="entry name" value="Aldolase class I"/>
    <property type="match status" value="1"/>
</dbReference>
<evidence type="ECO:0000256" key="4">
    <source>
        <dbReference type="ARBA" id="ARBA00022793"/>
    </source>
</evidence>
<dbReference type="AlphaFoldDB" id="A0A6J6B170"/>
<sequence length="235" mass="24731">MSSAIDSPIILAVDTKDIATARAWIDCTRESISTYKIGLEFFLTHGAAGLAQLRDGRDFDLFLDLKIHDIPNTVAGAVQSVSHIRPRFLTVHASGGSAMIKAAAEVNPEISITAVTILTSLSEEDVTEIGYAHNAEVSALSLARMSAASGARSIVSSPFEVAKIREQVGSSITLITPGVRPLGSEKGDQSRVMTPPEAMAAGANYLVIGRPITGEWKNSPDAMSKAAAAILDSLN</sequence>
<dbReference type="SUPFAM" id="SSF51366">
    <property type="entry name" value="Ribulose-phoshate binding barrel"/>
    <property type="match status" value="1"/>
</dbReference>
<dbReference type="UniPathway" id="UPA00070">
    <property type="reaction ID" value="UER00120"/>
</dbReference>